<keyword evidence="7" id="KW-1185">Reference proteome</keyword>
<dbReference type="InterPro" id="IPR038601">
    <property type="entry name" value="MttB-like_sf"/>
</dbReference>
<name>A0A964T548_9HYPH</name>
<dbReference type="EMBL" id="SPKJ01000027">
    <property type="protein sequence ID" value="MYZ48029.1"/>
    <property type="molecule type" value="Genomic_DNA"/>
</dbReference>
<dbReference type="GO" id="GO:0015948">
    <property type="term" value="P:methanogenesis"/>
    <property type="evidence" value="ECO:0007669"/>
    <property type="project" value="UniProtKB-UniRule"/>
</dbReference>
<dbReference type="Gene3D" id="3.20.20.480">
    <property type="entry name" value="Trimethylamine methyltransferase-like"/>
    <property type="match status" value="1"/>
</dbReference>
<evidence type="ECO:0000313" key="6">
    <source>
        <dbReference type="EMBL" id="MYZ48029.1"/>
    </source>
</evidence>
<comment type="caution">
    <text evidence="6">The sequence shown here is derived from an EMBL/GenBank/DDBJ whole genome shotgun (WGS) entry which is preliminary data.</text>
</comment>
<evidence type="ECO:0000256" key="1">
    <source>
        <dbReference type="ARBA" id="ARBA00007137"/>
    </source>
</evidence>
<dbReference type="EC" id="2.1.1.-" evidence="4"/>
<organism evidence="6 7">
    <name type="scientific">Propylenella binzhouense</name>
    <dbReference type="NCBI Taxonomy" id="2555902"/>
    <lineage>
        <taxon>Bacteria</taxon>
        <taxon>Pseudomonadati</taxon>
        <taxon>Pseudomonadota</taxon>
        <taxon>Alphaproteobacteria</taxon>
        <taxon>Hyphomicrobiales</taxon>
        <taxon>Propylenellaceae</taxon>
        <taxon>Propylenella</taxon>
    </lineage>
</organism>
<comment type="similarity">
    <text evidence="1 4">Belongs to the trimethylamine methyltransferase family.</text>
</comment>
<proteinExistence type="inferred from homology"/>
<evidence type="ECO:0000256" key="2">
    <source>
        <dbReference type="ARBA" id="ARBA00022603"/>
    </source>
</evidence>
<protein>
    <recommendedName>
        <fullName evidence="4">Methyltransferase</fullName>
        <ecNumber evidence="4">2.1.1.-</ecNumber>
    </recommendedName>
</protein>
<dbReference type="Proteomes" id="UP000773614">
    <property type="component" value="Unassembled WGS sequence"/>
</dbReference>
<keyword evidence="2 6" id="KW-0489">Methyltransferase</keyword>
<dbReference type="GO" id="GO:0032259">
    <property type="term" value="P:methylation"/>
    <property type="evidence" value="ECO:0007669"/>
    <property type="project" value="UniProtKB-KW"/>
</dbReference>
<dbReference type="OrthoDB" id="5713681at2"/>
<dbReference type="Pfam" id="PF06253">
    <property type="entry name" value="MTTB"/>
    <property type="match status" value="1"/>
</dbReference>
<evidence type="ECO:0000256" key="5">
    <source>
        <dbReference type="SAM" id="MobiDB-lite"/>
    </source>
</evidence>
<dbReference type="AlphaFoldDB" id="A0A964T548"/>
<feature type="region of interest" description="Disordered" evidence="5">
    <location>
        <begin position="1"/>
        <end position="27"/>
    </location>
</feature>
<dbReference type="RefSeq" id="WP_161140378.1">
    <property type="nucleotide sequence ID" value="NZ_SPKJ01000027.1"/>
</dbReference>
<evidence type="ECO:0000256" key="3">
    <source>
        <dbReference type="ARBA" id="ARBA00022679"/>
    </source>
</evidence>
<dbReference type="GO" id="GO:0008168">
    <property type="term" value="F:methyltransferase activity"/>
    <property type="evidence" value="ECO:0007669"/>
    <property type="project" value="UniProtKB-KW"/>
</dbReference>
<gene>
    <name evidence="6" type="ORF">E4O86_09930</name>
</gene>
<dbReference type="InterPro" id="IPR010426">
    <property type="entry name" value="MTTB_MeTrfase"/>
</dbReference>
<sequence length="516" mass="55648">MVTSEADGVRRRRGGGAEARRARRQGGGAVQLPPIRRRLANYEVLDEEGLALIERNADIVLEEIGIEFREDPESLALWREAGATVVGTRVRFPRGLCRSLLATAPPEFVQHARNAERSVRIGGDATVFAPVYGPPFVRDLDRGRRYGTIEDFRNFVKLAYMAPAIHHSGGTVCEPVDIPVNKRHLDMVFSHVRYSDKPFMGSVTHPERAADSVAMAEIVFGRDFVAENCVMISLINANSPMVFDGTMLGALKTYARAGQGTIVTPFILAGAMSPVTVAGTLAQVLAEVLAGAALTQLCRPGAPVVFGCFASSISMQSGAPTFGTPEPALVSYGAAQLARRLRLPFRTGGALCAAKTADAQAAYESANTLTGTVLAGTNFVLHAAGWLEGGLVSGYEKFVLDCDQLAMQQRFCEGVDLSANGQALDAIREVGPGSHYLGCAHTQANFETAFYRSTVADNNSFEQWLAEGEKTAEERGNALFKKWLAEYEAPPLDQAVEEELLDFIARRKASMPDAFA</sequence>
<keyword evidence="3 4" id="KW-0808">Transferase</keyword>
<evidence type="ECO:0000256" key="4">
    <source>
        <dbReference type="PIRNR" id="PIRNR037567"/>
    </source>
</evidence>
<dbReference type="PIRSF" id="PIRSF037567">
    <property type="entry name" value="MTTB_MeTrfase"/>
    <property type="match status" value="1"/>
</dbReference>
<reference evidence="6" key="1">
    <citation type="submission" date="2019-03" db="EMBL/GenBank/DDBJ databases">
        <title>Afifella sp. nov., isolated from activated sludge.</title>
        <authorList>
            <person name="Li Q."/>
            <person name="Liu Y."/>
        </authorList>
    </citation>
    <scope>NUCLEOTIDE SEQUENCE</scope>
    <source>
        <strain evidence="6">L72</strain>
    </source>
</reference>
<accession>A0A964T548</accession>
<evidence type="ECO:0000313" key="7">
    <source>
        <dbReference type="Proteomes" id="UP000773614"/>
    </source>
</evidence>